<dbReference type="EMBL" id="JAHKPD010000008">
    <property type="protein sequence ID" value="MBU2949649.1"/>
    <property type="molecule type" value="Genomic_DNA"/>
</dbReference>
<name>A0ACC5U5U0_9FLAO</name>
<evidence type="ECO:0000313" key="2">
    <source>
        <dbReference type="Proteomes" id="UP001647509"/>
    </source>
</evidence>
<dbReference type="Proteomes" id="UP001647509">
    <property type="component" value="Unassembled WGS sequence"/>
</dbReference>
<accession>A0ACC5U5U0</accession>
<gene>
    <name evidence="1" type="ORF">KO493_02930</name>
</gene>
<organism evidence="1 2">
    <name type="scientific">Pseudotamlana agarivorans</name>
    <dbReference type="NCBI Taxonomy" id="481183"/>
    <lineage>
        <taxon>Bacteria</taxon>
        <taxon>Pseudomonadati</taxon>
        <taxon>Bacteroidota</taxon>
        <taxon>Flavobacteriia</taxon>
        <taxon>Flavobacteriales</taxon>
        <taxon>Flavobacteriaceae</taxon>
        <taxon>Pseudotamlana</taxon>
    </lineage>
</organism>
<comment type="caution">
    <text evidence="1">The sequence shown here is derived from an EMBL/GenBank/DDBJ whole genome shotgun (WGS) entry which is preliminary data.</text>
</comment>
<evidence type="ECO:0000313" key="1">
    <source>
        <dbReference type="EMBL" id="MBU2949649.1"/>
    </source>
</evidence>
<proteinExistence type="predicted"/>
<keyword evidence="2" id="KW-1185">Reference proteome</keyword>
<sequence length="151" mass="18116">MIRKYTKKDRHQVITLLRQNTPKYFASSEETDFENYLKNEVEDYFVYEQNSIIIGTGGINYFPTEKTARLSWDMIHPKHQGKGIGKALTQYRINYLLENQNIEFIVVRTTQLAFQFYEKMGFMLMSIEKDYWAENFDLYEMKMPIKSNFSK</sequence>
<reference evidence="1" key="1">
    <citation type="submission" date="2021-05" db="EMBL/GenBank/DDBJ databases">
        <title>Draft genomes of bacteria isolated from model marine particles.</title>
        <authorList>
            <person name="Datta M.S."/>
            <person name="Schwartzman J.A."/>
            <person name="Enke T.N."/>
            <person name="Saavedra J."/>
            <person name="Cermak N."/>
            <person name="Cordero O.X."/>
        </authorList>
    </citation>
    <scope>NUCLEOTIDE SEQUENCE</scope>
    <source>
        <strain evidence="1">I2M19</strain>
    </source>
</reference>
<protein>
    <submittedName>
        <fullName evidence="1">GNAT family N-acetyltransferase</fullName>
    </submittedName>
</protein>